<feature type="domain" description="Ketosynthase family 3 (KS3)" evidence="5">
    <location>
        <begin position="10"/>
        <end position="416"/>
    </location>
</feature>
<sequence>MTGHTGTGAGGPIAVVGIDCRFPGARDREEFWQLLLDGRVTAAPVDPRRWSADGLPDGAGTPIGFLDDADAFDHRFFGLSPNEAAAMDPQQRLLLQCAWRALEDSGVAPRSLAGSDTSVHVGMMSSEWGTLHLSDPAAMTAHRGSGNGYCMAANRISYHLDLRGPSMAVDTACSSSLVAVHLACTALRSGEVDTALAAGVNLVLTPALSVFYAQAGLAAPDGRCKPYSPDADGIGRGEGVGVVVLRRLADALAEGRRVYAVIDGGAVASDGRSNGLTAPNRFAQAAVVRSALHRSGVAPGDVTVVEGHGTGTRLGDLIELAALGDLHGDRPTPALVGSVKGNVGHLEGAAGIAGLVKTCLALQRRLVPASVGIGHDLAVAGLAPLTTATRLPAGTVRAGVSSFGLGGTNAHLVLSTPPRVRRPGGTGGDATVLVTGSATADGLARNVRALAAAATATPPGHAAQLGWSSTVVKSGLRFRAAVGAAPGRLADELDRLARRLDDTPPTPAGPAGPRVALLCTGQGSQYAGMTAALVRCCRPYRDHLADAADALGPLRDGDPDTRVDRLLTGRPAPDIDDTGLAQPALFAVQYAMGTTLAALGLRPRIVLGHSVGEIAAATLAGALTLDDAARLVRVRGAAMSALPTGGGMLTVRAGVDRVRAALGDTLGARDDEVVDLAADNGPQACVLSGTVTALDRIREQLRATALDSTVLTVSHAFHSALMAPAIEAVRAVADTLAVRPLQIPLASTVTGTVLPAGAVPGTEHWVGQLTGPVRFAEAAAGLGDPTHTVELGPRPVLTALVRGTGAAAGATALSCGPGPSATGAELAEVVARLHTDGLDVDWTGWFEPVDRVPRPLPGHVFDPTARFWFSRDAGATAVTATTSAGTATAPATDTAAPVPRGDLAAAVLAAIGSVSGHDPATVGGDAVLGRDLGYDSVMAMRLADELEPHVAAGLDPAALAPDLTTVADLIDHVRSAAGARTRGGVPT</sequence>
<dbReference type="InterPro" id="IPR014043">
    <property type="entry name" value="Acyl_transferase_dom"/>
</dbReference>
<dbReference type="SMART" id="SM00827">
    <property type="entry name" value="PKS_AT"/>
    <property type="match status" value="1"/>
</dbReference>
<evidence type="ECO:0000256" key="3">
    <source>
        <dbReference type="ARBA" id="ARBA00022679"/>
    </source>
</evidence>
<dbReference type="Pfam" id="PF00550">
    <property type="entry name" value="PP-binding"/>
    <property type="match status" value="1"/>
</dbReference>
<dbReference type="InterPro" id="IPR014031">
    <property type="entry name" value="Ketoacyl_synth_C"/>
</dbReference>
<dbReference type="PROSITE" id="PS00606">
    <property type="entry name" value="KS3_1"/>
    <property type="match status" value="1"/>
</dbReference>
<dbReference type="SMART" id="SM00825">
    <property type="entry name" value="PKS_KS"/>
    <property type="match status" value="1"/>
</dbReference>
<evidence type="ECO:0000259" key="4">
    <source>
        <dbReference type="PROSITE" id="PS50075"/>
    </source>
</evidence>
<dbReference type="Gene3D" id="3.40.47.10">
    <property type="match status" value="1"/>
</dbReference>
<evidence type="ECO:0000256" key="2">
    <source>
        <dbReference type="ARBA" id="ARBA00022553"/>
    </source>
</evidence>
<dbReference type="PROSITE" id="PS52004">
    <property type="entry name" value="KS3_2"/>
    <property type="match status" value="1"/>
</dbReference>
<dbReference type="InterPro" id="IPR020841">
    <property type="entry name" value="PKS_Beta-ketoAc_synthase_dom"/>
</dbReference>
<dbReference type="SUPFAM" id="SSF52151">
    <property type="entry name" value="FabD/lysophospholipase-like"/>
    <property type="match status" value="1"/>
</dbReference>
<keyword evidence="3" id="KW-0808">Transferase</keyword>
<dbReference type="CDD" id="cd00833">
    <property type="entry name" value="PKS"/>
    <property type="match status" value="1"/>
</dbReference>
<protein>
    <submittedName>
        <fullName evidence="6">Beta-ketoacyl synthase N-terminal-like domain-containing protein</fullName>
    </submittedName>
</protein>
<keyword evidence="7" id="KW-1185">Reference proteome</keyword>
<dbReference type="PROSITE" id="PS50075">
    <property type="entry name" value="CARRIER"/>
    <property type="match status" value="1"/>
</dbReference>
<dbReference type="EMBL" id="JBEDNP010000006">
    <property type="protein sequence ID" value="MEQ3539671.1"/>
    <property type="molecule type" value="Genomic_DNA"/>
</dbReference>
<keyword evidence="2" id="KW-0597">Phosphoprotein</keyword>
<dbReference type="SUPFAM" id="SSF55048">
    <property type="entry name" value="Probable ACP-binding domain of malonyl-CoA ACP transacylase"/>
    <property type="match status" value="1"/>
</dbReference>
<accession>A0ABV1JVE5</accession>
<dbReference type="Pfam" id="PF00698">
    <property type="entry name" value="Acyl_transf_1"/>
    <property type="match status" value="1"/>
</dbReference>
<dbReference type="InterPro" id="IPR016036">
    <property type="entry name" value="Malonyl_transacylase_ACP-bd"/>
</dbReference>
<dbReference type="InterPro" id="IPR006162">
    <property type="entry name" value="Ppantetheine_attach_site"/>
</dbReference>
<dbReference type="InterPro" id="IPR014030">
    <property type="entry name" value="Ketoacyl_synth_N"/>
</dbReference>
<comment type="caution">
    <text evidence="6">The sequence shown here is derived from an EMBL/GenBank/DDBJ whole genome shotgun (WGS) entry which is preliminary data.</text>
</comment>
<keyword evidence="1" id="KW-0596">Phosphopantetheine</keyword>
<reference evidence="6 7" key="1">
    <citation type="submission" date="2024-03" db="EMBL/GenBank/DDBJ databases">
        <title>Draft genome sequence of Pseudonocardia tropica JCM 19149.</title>
        <authorList>
            <person name="Butdee W."/>
            <person name="Duangmal K."/>
        </authorList>
    </citation>
    <scope>NUCLEOTIDE SEQUENCE [LARGE SCALE GENOMIC DNA]</scope>
    <source>
        <strain evidence="6 7">JCM 19149</strain>
    </source>
</reference>
<dbReference type="InterPro" id="IPR016039">
    <property type="entry name" value="Thiolase-like"/>
</dbReference>
<dbReference type="SUPFAM" id="SSF47336">
    <property type="entry name" value="ACP-like"/>
    <property type="match status" value="1"/>
</dbReference>
<proteinExistence type="predicted"/>
<feature type="domain" description="Carrier" evidence="4">
    <location>
        <begin position="898"/>
        <end position="977"/>
    </location>
</feature>
<evidence type="ECO:0000313" key="7">
    <source>
        <dbReference type="Proteomes" id="UP001464923"/>
    </source>
</evidence>
<evidence type="ECO:0000313" key="6">
    <source>
        <dbReference type="EMBL" id="MEQ3539671.1"/>
    </source>
</evidence>
<dbReference type="InterPro" id="IPR036736">
    <property type="entry name" value="ACP-like_sf"/>
</dbReference>
<dbReference type="Pfam" id="PF02801">
    <property type="entry name" value="Ketoacyl-synt_C"/>
    <property type="match status" value="1"/>
</dbReference>
<dbReference type="InterPro" id="IPR009081">
    <property type="entry name" value="PP-bd_ACP"/>
</dbReference>
<dbReference type="Pfam" id="PF16197">
    <property type="entry name" value="KAsynt_C_assoc"/>
    <property type="match status" value="1"/>
</dbReference>
<dbReference type="PANTHER" id="PTHR43775">
    <property type="entry name" value="FATTY ACID SYNTHASE"/>
    <property type="match status" value="1"/>
</dbReference>
<dbReference type="PANTHER" id="PTHR43775:SF37">
    <property type="entry name" value="SI:DKEY-61P9.11"/>
    <property type="match status" value="1"/>
</dbReference>
<dbReference type="SUPFAM" id="SSF53901">
    <property type="entry name" value="Thiolase-like"/>
    <property type="match status" value="1"/>
</dbReference>
<dbReference type="Gene3D" id="3.40.366.10">
    <property type="entry name" value="Malonyl-Coenzyme A Acyl Carrier Protein, domain 2"/>
    <property type="match status" value="1"/>
</dbReference>
<evidence type="ECO:0000259" key="5">
    <source>
        <dbReference type="PROSITE" id="PS52004"/>
    </source>
</evidence>
<dbReference type="PROSITE" id="PS00012">
    <property type="entry name" value="PHOSPHOPANTETHEINE"/>
    <property type="match status" value="1"/>
</dbReference>
<name>A0ABV1JVE5_9PSEU</name>
<dbReference type="Pfam" id="PF00109">
    <property type="entry name" value="ketoacyl-synt"/>
    <property type="match status" value="1"/>
</dbReference>
<dbReference type="InterPro" id="IPR050091">
    <property type="entry name" value="PKS_NRPS_Biosynth_Enz"/>
</dbReference>
<dbReference type="RefSeq" id="WP_345648888.1">
    <property type="nucleotide sequence ID" value="NZ_BAABLY010000059.1"/>
</dbReference>
<dbReference type="Gene3D" id="3.30.70.3290">
    <property type="match status" value="1"/>
</dbReference>
<dbReference type="InterPro" id="IPR032821">
    <property type="entry name" value="PKS_assoc"/>
</dbReference>
<dbReference type="Proteomes" id="UP001464923">
    <property type="component" value="Unassembled WGS sequence"/>
</dbReference>
<dbReference type="InterPro" id="IPR016035">
    <property type="entry name" value="Acyl_Trfase/lysoPLipase"/>
</dbReference>
<dbReference type="InterPro" id="IPR001227">
    <property type="entry name" value="Ac_transferase_dom_sf"/>
</dbReference>
<dbReference type="Gene3D" id="1.10.1200.10">
    <property type="entry name" value="ACP-like"/>
    <property type="match status" value="1"/>
</dbReference>
<evidence type="ECO:0000256" key="1">
    <source>
        <dbReference type="ARBA" id="ARBA00022450"/>
    </source>
</evidence>
<gene>
    <name evidence="6" type="ORF">WHI96_12615</name>
</gene>
<organism evidence="6 7">
    <name type="scientific">Pseudonocardia tropica</name>
    <dbReference type="NCBI Taxonomy" id="681289"/>
    <lineage>
        <taxon>Bacteria</taxon>
        <taxon>Bacillati</taxon>
        <taxon>Actinomycetota</taxon>
        <taxon>Actinomycetes</taxon>
        <taxon>Pseudonocardiales</taxon>
        <taxon>Pseudonocardiaceae</taxon>
        <taxon>Pseudonocardia</taxon>
    </lineage>
</organism>
<dbReference type="InterPro" id="IPR018201">
    <property type="entry name" value="Ketoacyl_synth_AS"/>
</dbReference>